<dbReference type="CDD" id="cd07963">
    <property type="entry name" value="Anticodon_Ia_Cys"/>
    <property type="match status" value="1"/>
</dbReference>
<dbReference type="Pfam" id="PF23493">
    <property type="entry name" value="CysS_C"/>
    <property type="match status" value="1"/>
</dbReference>
<dbReference type="InterPro" id="IPR015803">
    <property type="entry name" value="Cys-tRNA-ligase"/>
</dbReference>
<dbReference type="NCBIfam" id="TIGR00435">
    <property type="entry name" value="cysS"/>
    <property type="match status" value="1"/>
</dbReference>
<comment type="cofactor">
    <cofactor evidence="12">
        <name>Zn(2+)</name>
        <dbReference type="ChEBI" id="CHEBI:29105"/>
    </cofactor>
    <text evidence="12">Binds 1 zinc ion per subunit.</text>
</comment>
<dbReference type="EMBL" id="SSOC01000001">
    <property type="protein sequence ID" value="THF66873.1"/>
    <property type="molecule type" value="Genomic_DNA"/>
</dbReference>
<keyword evidence="8 12" id="KW-0862">Zinc</keyword>
<dbReference type="InterPro" id="IPR014729">
    <property type="entry name" value="Rossmann-like_a/b/a_fold"/>
</dbReference>
<evidence type="ECO:0000256" key="10">
    <source>
        <dbReference type="ARBA" id="ARBA00022917"/>
    </source>
</evidence>
<dbReference type="SUPFAM" id="SSF47323">
    <property type="entry name" value="Anticodon-binding domain of a subclass of class I aminoacyl-tRNA synthetases"/>
    <property type="match status" value="1"/>
</dbReference>
<evidence type="ECO:0000256" key="11">
    <source>
        <dbReference type="ARBA" id="ARBA00023146"/>
    </source>
</evidence>
<dbReference type="GO" id="GO:0005829">
    <property type="term" value="C:cytosol"/>
    <property type="evidence" value="ECO:0007669"/>
    <property type="project" value="TreeGrafter"/>
</dbReference>
<comment type="caution">
    <text evidence="14">The sequence shown here is derived from an EMBL/GenBank/DDBJ whole genome shotgun (WGS) entry which is preliminary data.</text>
</comment>
<proteinExistence type="inferred from homology"/>
<dbReference type="GO" id="GO:0008270">
    <property type="term" value="F:zinc ion binding"/>
    <property type="evidence" value="ECO:0007669"/>
    <property type="project" value="UniProtKB-UniRule"/>
</dbReference>
<keyword evidence="10 12" id="KW-0648">Protein biosynthesis</keyword>
<organism evidence="14 15">
    <name type="scientific">Pseudothauera nasutitermitis</name>
    <dbReference type="NCBI Taxonomy" id="2565930"/>
    <lineage>
        <taxon>Bacteria</taxon>
        <taxon>Pseudomonadati</taxon>
        <taxon>Pseudomonadota</taxon>
        <taxon>Betaproteobacteria</taxon>
        <taxon>Rhodocyclales</taxon>
        <taxon>Zoogloeaceae</taxon>
        <taxon>Pseudothauera</taxon>
    </lineage>
</organism>
<feature type="domain" description="Cysteinyl-tRNA synthetase class Ia DALR" evidence="13">
    <location>
        <begin position="346"/>
        <end position="401"/>
    </location>
</feature>
<dbReference type="InterPro" id="IPR056411">
    <property type="entry name" value="CysS_C"/>
</dbReference>
<dbReference type="InterPro" id="IPR024909">
    <property type="entry name" value="Cys-tRNA/MSH_ligase"/>
</dbReference>
<dbReference type="AlphaFoldDB" id="A0A4S4B787"/>
<evidence type="ECO:0000256" key="3">
    <source>
        <dbReference type="ARBA" id="ARBA00011245"/>
    </source>
</evidence>
<dbReference type="GO" id="GO:0004817">
    <property type="term" value="F:cysteine-tRNA ligase activity"/>
    <property type="evidence" value="ECO:0007669"/>
    <property type="project" value="UniProtKB-UniRule"/>
</dbReference>
<dbReference type="EC" id="6.1.1.16" evidence="12"/>
<evidence type="ECO:0000259" key="13">
    <source>
        <dbReference type="SMART" id="SM00840"/>
    </source>
</evidence>
<dbReference type="Gene3D" id="1.20.120.1910">
    <property type="entry name" value="Cysteine-tRNA ligase, C-terminal anti-codon recognition domain"/>
    <property type="match status" value="1"/>
</dbReference>
<feature type="binding site" evidence="12">
    <location>
        <position position="212"/>
    </location>
    <ligand>
        <name>Zn(2+)</name>
        <dbReference type="ChEBI" id="CHEBI:29105"/>
    </ligand>
</feature>
<evidence type="ECO:0000256" key="2">
    <source>
        <dbReference type="ARBA" id="ARBA00005594"/>
    </source>
</evidence>
<evidence type="ECO:0000256" key="9">
    <source>
        <dbReference type="ARBA" id="ARBA00022840"/>
    </source>
</evidence>
<name>A0A4S4B787_9RHOO</name>
<feature type="binding site" evidence="12">
    <location>
        <position position="272"/>
    </location>
    <ligand>
        <name>ATP</name>
        <dbReference type="ChEBI" id="CHEBI:30616"/>
    </ligand>
</feature>
<dbReference type="PANTHER" id="PTHR10890:SF3">
    <property type="entry name" value="CYSTEINE--TRNA LIGASE, CYTOPLASMIC"/>
    <property type="match status" value="1"/>
</dbReference>
<evidence type="ECO:0000256" key="4">
    <source>
        <dbReference type="ARBA" id="ARBA00022490"/>
    </source>
</evidence>
<dbReference type="PANTHER" id="PTHR10890">
    <property type="entry name" value="CYSTEINYL-TRNA SYNTHETASE"/>
    <property type="match status" value="1"/>
</dbReference>
<dbReference type="Pfam" id="PF01406">
    <property type="entry name" value="tRNA-synt_1e"/>
    <property type="match status" value="1"/>
</dbReference>
<evidence type="ECO:0000313" key="15">
    <source>
        <dbReference type="Proteomes" id="UP000308430"/>
    </source>
</evidence>
<keyword evidence="6 12" id="KW-0479">Metal-binding</keyword>
<evidence type="ECO:0000256" key="5">
    <source>
        <dbReference type="ARBA" id="ARBA00022598"/>
    </source>
</evidence>
<evidence type="ECO:0000256" key="7">
    <source>
        <dbReference type="ARBA" id="ARBA00022741"/>
    </source>
</evidence>
<dbReference type="FunFam" id="3.40.50.620:FF:000009">
    <property type="entry name" value="Cysteine--tRNA ligase"/>
    <property type="match status" value="1"/>
</dbReference>
<dbReference type="HAMAP" id="MF_00041">
    <property type="entry name" value="Cys_tRNA_synth"/>
    <property type="match status" value="1"/>
</dbReference>
<dbReference type="GO" id="GO:0006423">
    <property type="term" value="P:cysteinyl-tRNA aminoacylation"/>
    <property type="evidence" value="ECO:0007669"/>
    <property type="project" value="UniProtKB-UniRule"/>
</dbReference>
<protein>
    <recommendedName>
        <fullName evidence="12">Cysteine--tRNA ligase</fullName>
        <ecNumber evidence="12">6.1.1.16</ecNumber>
    </recommendedName>
    <alternativeName>
        <fullName evidence="12">Cysteinyl-tRNA synthetase</fullName>
        <shortName evidence="12">CysRS</shortName>
    </alternativeName>
</protein>
<evidence type="ECO:0000256" key="8">
    <source>
        <dbReference type="ARBA" id="ARBA00022833"/>
    </source>
</evidence>
<dbReference type="PRINTS" id="PR00983">
    <property type="entry name" value="TRNASYNTHCYS"/>
</dbReference>
<evidence type="ECO:0000256" key="1">
    <source>
        <dbReference type="ARBA" id="ARBA00004496"/>
    </source>
</evidence>
<dbReference type="Pfam" id="PF09190">
    <property type="entry name" value="DALR_2"/>
    <property type="match status" value="1"/>
</dbReference>
<comment type="catalytic activity">
    <reaction evidence="12">
        <text>tRNA(Cys) + L-cysteine + ATP = L-cysteinyl-tRNA(Cys) + AMP + diphosphate</text>
        <dbReference type="Rhea" id="RHEA:17773"/>
        <dbReference type="Rhea" id="RHEA-COMP:9661"/>
        <dbReference type="Rhea" id="RHEA-COMP:9679"/>
        <dbReference type="ChEBI" id="CHEBI:30616"/>
        <dbReference type="ChEBI" id="CHEBI:33019"/>
        <dbReference type="ChEBI" id="CHEBI:35235"/>
        <dbReference type="ChEBI" id="CHEBI:78442"/>
        <dbReference type="ChEBI" id="CHEBI:78517"/>
        <dbReference type="ChEBI" id="CHEBI:456215"/>
        <dbReference type="EC" id="6.1.1.16"/>
    </reaction>
</comment>
<sequence>MLAIHNTLTKKKETFTPIEPGKVRMYVCGMTVYDYCHLGHARVMVVFDMVARWLRASGYQVTYVRNITDIDDKIIRRAGENGESIRALTDRFIAAMHEDADALGVLRPDHEPRATDYVAQMQDIIDKLQKNGLAYVAANRDVCYSVRKFPCYGKLSGKSLDELRAGERVDVAADKQDPLDFVLWKHARTEEPEEVKWASPWGTGRPGWHIECSAMSSELLGDHFDIHGGGQDLQFPHHENEIAQSEGAHGHAFVNYWMHNGFVRVDDEKMSKSLGNFFTIRDVLEKFDPEVVRFFILRAHYRSPLNYSDTHLEDARNALTRLYTALKNVPAGAAASVDWQEAHARRFQAAMDDDFNTAEAVAALFELASEVNRSSSAALAGQLKALGGVLGLLERDPRAFLQGGESDESARVEALIAARAAAKKAKDYAEADRIRAELLAGGIVLEDSAQGTTWRRA</sequence>
<keyword evidence="7 12" id="KW-0547">Nucleotide-binding</keyword>
<keyword evidence="11 12" id="KW-0030">Aminoacyl-tRNA synthetase</keyword>
<evidence type="ECO:0000313" key="14">
    <source>
        <dbReference type="EMBL" id="THF66873.1"/>
    </source>
</evidence>
<accession>A0A4S4B787</accession>
<keyword evidence="5 12" id="KW-0436">Ligase</keyword>
<reference evidence="14 15" key="1">
    <citation type="submission" date="2019-04" db="EMBL/GenBank/DDBJ databases">
        <title>Azoarcus nasutitermitis sp. nov. isolated from termite nest.</title>
        <authorList>
            <person name="Lin S.-Y."/>
            <person name="Hameed A."/>
            <person name="Hsu Y.-H."/>
            <person name="Young C.-C."/>
        </authorList>
    </citation>
    <scope>NUCLEOTIDE SEQUENCE [LARGE SCALE GENOMIC DNA]</scope>
    <source>
        <strain evidence="14 15">CC-YHH838</strain>
    </source>
</reference>
<dbReference type="GO" id="GO:0005524">
    <property type="term" value="F:ATP binding"/>
    <property type="evidence" value="ECO:0007669"/>
    <property type="project" value="UniProtKB-UniRule"/>
</dbReference>
<dbReference type="OrthoDB" id="9815130at2"/>
<evidence type="ECO:0000256" key="12">
    <source>
        <dbReference type="HAMAP-Rule" id="MF_00041"/>
    </source>
</evidence>
<comment type="similarity">
    <text evidence="2 12">Belongs to the class-I aminoacyl-tRNA synthetase family.</text>
</comment>
<dbReference type="RefSeq" id="WP_136346282.1">
    <property type="nucleotide sequence ID" value="NZ_SSOC01000001.1"/>
</dbReference>
<dbReference type="SUPFAM" id="SSF52374">
    <property type="entry name" value="Nucleotidylyl transferase"/>
    <property type="match status" value="1"/>
</dbReference>
<comment type="subcellular location">
    <subcellularLocation>
        <location evidence="1 12">Cytoplasm</location>
    </subcellularLocation>
</comment>
<feature type="short sequence motif" description="'KMSKS' region" evidence="12">
    <location>
        <begin position="269"/>
        <end position="273"/>
    </location>
</feature>
<keyword evidence="15" id="KW-1185">Reference proteome</keyword>
<feature type="binding site" evidence="12">
    <location>
        <position position="28"/>
    </location>
    <ligand>
        <name>Zn(2+)</name>
        <dbReference type="ChEBI" id="CHEBI:29105"/>
    </ligand>
</feature>
<gene>
    <name evidence="12" type="primary">cysS</name>
    <name evidence="14" type="ORF">E6C76_00305</name>
</gene>
<feature type="binding site" evidence="12">
    <location>
        <position position="237"/>
    </location>
    <ligand>
        <name>Zn(2+)</name>
        <dbReference type="ChEBI" id="CHEBI:29105"/>
    </ligand>
</feature>
<dbReference type="SMART" id="SM00840">
    <property type="entry name" value="DALR_2"/>
    <property type="match status" value="1"/>
</dbReference>
<feature type="binding site" evidence="12">
    <location>
        <position position="241"/>
    </location>
    <ligand>
        <name>Zn(2+)</name>
        <dbReference type="ChEBI" id="CHEBI:29105"/>
    </ligand>
</feature>
<evidence type="ECO:0000256" key="6">
    <source>
        <dbReference type="ARBA" id="ARBA00022723"/>
    </source>
</evidence>
<dbReference type="CDD" id="cd00672">
    <property type="entry name" value="CysRS_core"/>
    <property type="match status" value="1"/>
</dbReference>
<keyword evidence="4 12" id="KW-0963">Cytoplasm</keyword>
<dbReference type="InterPro" id="IPR015273">
    <property type="entry name" value="Cys-tRNA-synt_Ia_DALR"/>
</dbReference>
<dbReference type="InterPro" id="IPR032678">
    <property type="entry name" value="tRNA-synt_1_cat_dom"/>
</dbReference>
<dbReference type="Gene3D" id="3.40.50.620">
    <property type="entry name" value="HUPs"/>
    <property type="match status" value="1"/>
</dbReference>
<dbReference type="Proteomes" id="UP000308430">
    <property type="component" value="Unassembled WGS sequence"/>
</dbReference>
<dbReference type="InterPro" id="IPR009080">
    <property type="entry name" value="tRNAsynth_Ia_anticodon-bd"/>
</dbReference>
<feature type="short sequence motif" description="'HIGH' region" evidence="12">
    <location>
        <begin position="30"/>
        <end position="40"/>
    </location>
</feature>
<keyword evidence="9 12" id="KW-0067">ATP-binding</keyword>
<comment type="subunit">
    <text evidence="3 12">Monomer.</text>
</comment>